<keyword evidence="3" id="KW-1185">Reference proteome</keyword>
<evidence type="ECO:0008006" key="4">
    <source>
        <dbReference type="Google" id="ProtNLM"/>
    </source>
</evidence>
<protein>
    <recommendedName>
        <fullName evidence="4">DUF4149 domain-containing protein</fullName>
    </recommendedName>
</protein>
<keyword evidence="1" id="KW-0472">Membrane</keyword>
<keyword evidence="1" id="KW-0812">Transmembrane</keyword>
<evidence type="ECO:0000256" key="1">
    <source>
        <dbReference type="SAM" id="Phobius"/>
    </source>
</evidence>
<organism evidence="2 3">
    <name type="scientific">Niabella ginsenosidivorans</name>
    <dbReference type="NCBI Taxonomy" id="1176587"/>
    <lineage>
        <taxon>Bacteria</taxon>
        <taxon>Pseudomonadati</taxon>
        <taxon>Bacteroidota</taxon>
        <taxon>Chitinophagia</taxon>
        <taxon>Chitinophagales</taxon>
        <taxon>Chitinophagaceae</taxon>
        <taxon>Niabella</taxon>
    </lineage>
</organism>
<dbReference type="Proteomes" id="UP000077667">
    <property type="component" value="Chromosome"/>
</dbReference>
<accession>A0A1A9I8U3</accession>
<name>A0A1A9I8U3_9BACT</name>
<feature type="transmembrane region" description="Helical" evidence="1">
    <location>
        <begin position="37"/>
        <end position="57"/>
    </location>
</feature>
<feature type="transmembrane region" description="Helical" evidence="1">
    <location>
        <begin position="120"/>
        <end position="142"/>
    </location>
</feature>
<feature type="transmembrane region" description="Helical" evidence="1">
    <location>
        <begin position="69"/>
        <end position="91"/>
    </location>
</feature>
<reference evidence="2 3" key="1">
    <citation type="submission" date="2016-05" db="EMBL/GenBank/DDBJ databases">
        <title>Niabella ginsenosidivorans BS26 whole genome sequencing.</title>
        <authorList>
            <person name="Im W.T."/>
            <person name="Siddiqi M.Z."/>
        </authorList>
    </citation>
    <scope>NUCLEOTIDE SEQUENCE [LARGE SCALE GENOMIC DNA]</scope>
    <source>
        <strain evidence="2 3">BS26</strain>
    </source>
</reference>
<proteinExistence type="predicted"/>
<keyword evidence="1" id="KW-1133">Transmembrane helix</keyword>
<dbReference type="KEGG" id="nia:A8C56_20170"/>
<dbReference type="STRING" id="1176587.A8C56_20170"/>
<dbReference type="EMBL" id="CP015772">
    <property type="protein sequence ID" value="ANH84087.1"/>
    <property type="molecule type" value="Genomic_DNA"/>
</dbReference>
<evidence type="ECO:0000313" key="3">
    <source>
        <dbReference type="Proteomes" id="UP000077667"/>
    </source>
</evidence>
<dbReference type="OrthoDB" id="343946at2"/>
<gene>
    <name evidence="2" type="ORF">A8C56_20170</name>
</gene>
<sequence>MLNGILLICLGILAVPSLLLSRKPEAKELLDKITPYQGWIGIMFCIIGIIRVIRCILSLDLLGFFPVYWCLWLATGLVAAALGFLLGYGFIQQYVLSENKKAAEKGAQLLDRLRPRQGRLGIAAIIIGVLYIISAITGPVPVL</sequence>
<evidence type="ECO:0000313" key="2">
    <source>
        <dbReference type="EMBL" id="ANH84087.1"/>
    </source>
</evidence>
<dbReference type="AlphaFoldDB" id="A0A1A9I8U3"/>